<dbReference type="Proteomes" id="UP001597463">
    <property type="component" value="Unassembled WGS sequence"/>
</dbReference>
<proteinExistence type="predicted"/>
<evidence type="ECO:0000256" key="1">
    <source>
        <dbReference type="SAM" id="MobiDB-lite"/>
    </source>
</evidence>
<dbReference type="SUPFAM" id="SSF48452">
    <property type="entry name" value="TPR-like"/>
    <property type="match status" value="1"/>
</dbReference>
<evidence type="ECO:0000313" key="3">
    <source>
        <dbReference type="EMBL" id="MFD2756614.1"/>
    </source>
</evidence>
<evidence type="ECO:0000313" key="4">
    <source>
        <dbReference type="Proteomes" id="UP001597463"/>
    </source>
</evidence>
<dbReference type="RefSeq" id="WP_066483888.1">
    <property type="nucleotide sequence ID" value="NZ_BCNT01000030.1"/>
</dbReference>
<organism evidence="3 4">
    <name type="scientific">Comamonas terrae</name>
    <dbReference type="NCBI Taxonomy" id="673548"/>
    <lineage>
        <taxon>Bacteria</taxon>
        <taxon>Pseudomonadati</taxon>
        <taxon>Pseudomonadota</taxon>
        <taxon>Betaproteobacteria</taxon>
        <taxon>Burkholderiales</taxon>
        <taxon>Comamonadaceae</taxon>
        <taxon>Comamonas</taxon>
    </lineage>
</organism>
<feature type="compositionally biased region" description="Polar residues" evidence="1">
    <location>
        <begin position="249"/>
        <end position="258"/>
    </location>
</feature>
<gene>
    <name evidence="3" type="ORF">ACFSW6_21285</name>
</gene>
<keyword evidence="4" id="KW-1185">Reference proteome</keyword>
<feature type="chain" id="PRO_5045300990" description="Tetratricopeptide repeat protein" evidence="2">
    <location>
        <begin position="27"/>
        <end position="618"/>
    </location>
</feature>
<feature type="compositionally biased region" description="Basic and acidic residues" evidence="1">
    <location>
        <begin position="236"/>
        <end position="247"/>
    </location>
</feature>
<sequence length="618" mass="69362">MFLLRTTFPLATLALSALLSQAPAQAAQTVSASRAGQEEKSPFFRQREAVSEAIGAQRWDDAIAQARKLLQLTTPVGNPYEQMDAAELLFALLHHQGRYAEVIEVVDRMLALARTYEDGPIAGQMDALVRRGLIEAVMVGDEAALSRYLQALRDEARLYPGLWQWDAEHRRINYLAAQMTLPLKAGRWVLVRVEPPKAREDGASFEYLYVKPDGRRVLARLRIGHDERLAGMGLQDRQKTLQEERPSPDGTQDRQSGQVEQMAALGFRDMLQIQYTTREKYGSQDLRIQHWAAMRGSWRLRVRLEMLEEDRQAAAEQLPVLWQAMRWPQAPELPVGMPQRLREVAAAWRHDADWPRAARLAAAALPDAIYPAEVASLNAVIGIAAFKAGDMAPARQALDRAAQARPYASLDSLQEDSLQYAAEIAAREGRDEDAARLMRQYLRNAGGLEYRWVVQPMPQAALRNQQTGRLLPMRAAGFHLQEPRDSTRFTYRDLATEQTLGLTVDMKLPASPQQREKLLRTVLERQFRLQAGALRTMSYSPRTRDDAQRPVGEKWVFEVASGTAAGTVDLAPSDGQPAIKRAIFWIVEQGGAHTLLRASVATQQQEARAQQLADALTW</sequence>
<feature type="region of interest" description="Disordered" evidence="1">
    <location>
        <begin position="233"/>
        <end position="258"/>
    </location>
</feature>
<feature type="signal peptide" evidence="2">
    <location>
        <begin position="1"/>
        <end position="26"/>
    </location>
</feature>
<evidence type="ECO:0008006" key="5">
    <source>
        <dbReference type="Google" id="ProtNLM"/>
    </source>
</evidence>
<reference evidence="4" key="1">
    <citation type="journal article" date="2019" name="Int. J. Syst. Evol. Microbiol.">
        <title>The Global Catalogue of Microorganisms (GCM) 10K type strain sequencing project: providing services to taxonomists for standard genome sequencing and annotation.</title>
        <authorList>
            <consortium name="The Broad Institute Genomics Platform"/>
            <consortium name="The Broad Institute Genome Sequencing Center for Infectious Disease"/>
            <person name="Wu L."/>
            <person name="Ma J."/>
        </authorList>
    </citation>
    <scope>NUCLEOTIDE SEQUENCE [LARGE SCALE GENOMIC DNA]</scope>
    <source>
        <strain evidence="4">TISTR 1906</strain>
    </source>
</reference>
<name>A0ABW5UTD2_9BURK</name>
<keyword evidence="2" id="KW-0732">Signal</keyword>
<evidence type="ECO:0000256" key="2">
    <source>
        <dbReference type="SAM" id="SignalP"/>
    </source>
</evidence>
<dbReference type="InterPro" id="IPR011990">
    <property type="entry name" value="TPR-like_helical_dom_sf"/>
</dbReference>
<comment type="caution">
    <text evidence="3">The sequence shown here is derived from an EMBL/GenBank/DDBJ whole genome shotgun (WGS) entry which is preliminary data.</text>
</comment>
<dbReference type="EMBL" id="JBHUMV010000012">
    <property type="protein sequence ID" value="MFD2756614.1"/>
    <property type="molecule type" value="Genomic_DNA"/>
</dbReference>
<accession>A0ABW5UTD2</accession>
<protein>
    <recommendedName>
        <fullName evidence="5">Tetratricopeptide repeat protein</fullName>
    </recommendedName>
</protein>